<dbReference type="EnsemblPlants" id="novel_model_3549_5bd9a17a.2.5bd9b138">
    <property type="protein sequence ID" value="cds.novel_model_3549_5bd9a17a.2.5bd9b138"/>
    <property type="gene ID" value="novel_gene_1888_5bd9a17a"/>
</dbReference>
<dbReference type="Gramene" id="novel_model_3548_5bd9a17a.3.5bd9b138">
    <property type="protein sequence ID" value="cds.novel_model_3548_5bd9a17a.3.5bd9b138"/>
    <property type="gene ID" value="novel_gene_1888_5bd9a17a"/>
</dbReference>
<accession>A0A803R0B7</accession>
<evidence type="ECO:0000313" key="1">
    <source>
        <dbReference type="EnsemblPlants" id="cds.novel_model_3549_5bd9a17a.2.5bd9b138"/>
    </source>
</evidence>
<reference evidence="1 2" key="1">
    <citation type="submission" date="2018-11" db="EMBL/GenBank/DDBJ databases">
        <authorList>
            <person name="Grassa J C."/>
        </authorList>
    </citation>
    <scope>NUCLEOTIDE SEQUENCE [LARGE SCALE GENOMIC DNA]</scope>
</reference>
<dbReference type="AlphaFoldDB" id="A0A803R0B8"/>
<dbReference type="EMBL" id="UZAU01000296">
    <property type="status" value="NOT_ANNOTATED_CDS"/>
    <property type="molecule type" value="Genomic_DNA"/>
</dbReference>
<gene>
    <name evidence="1" type="primary">LOC115709445</name>
</gene>
<protein>
    <submittedName>
        <fullName evidence="1">Uncharacterized protein</fullName>
    </submittedName>
</protein>
<dbReference type="Gramene" id="novel_model_3549_5bd9a17a.2.5bd9b138">
    <property type="protein sequence ID" value="cds.novel_model_3549_5bd9a17a.2.5bd9b138"/>
    <property type="gene ID" value="novel_gene_1888_5bd9a17a"/>
</dbReference>
<accession>A0A803R0B8</accession>
<evidence type="ECO:0000313" key="2">
    <source>
        <dbReference type="Proteomes" id="UP000596661"/>
    </source>
</evidence>
<dbReference type="EnsemblPlants" id="novel_model_3548_5bd9a17a.3.5bd9b138">
    <property type="protein sequence ID" value="cds.novel_model_3548_5bd9a17a.3.5bd9b138"/>
    <property type="gene ID" value="novel_gene_1888_5bd9a17a"/>
</dbReference>
<organism evidence="1 2">
    <name type="scientific">Cannabis sativa</name>
    <name type="common">Hemp</name>
    <name type="synonym">Marijuana</name>
    <dbReference type="NCBI Taxonomy" id="3483"/>
    <lineage>
        <taxon>Eukaryota</taxon>
        <taxon>Viridiplantae</taxon>
        <taxon>Streptophyta</taxon>
        <taxon>Embryophyta</taxon>
        <taxon>Tracheophyta</taxon>
        <taxon>Spermatophyta</taxon>
        <taxon>Magnoliopsida</taxon>
        <taxon>eudicotyledons</taxon>
        <taxon>Gunneridae</taxon>
        <taxon>Pentapetalae</taxon>
        <taxon>rosids</taxon>
        <taxon>fabids</taxon>
        <taxon>Rosales</taxon>
        <taxon>Cannabaceae</taxon>
        <taxon>Cannabis</taxon>
    </lineage>
</organism>
<proteinExistence type="predicted"/>
<dbReference type="Proteomes" id="UP000596661">
    <property type="component" value="Chromosome 3"/>
</dbReference>
<keyword evidence="2" id="KW-1185">Reference proteome</keyword>
<reference evidence="1" key="2">
    <citation type="submission" date="2021-03" db="UniProtKB">
        <authorList>
            <consortium name="EnsemblPlants"/>
        </authorList>
    </citation>
    <scope>IDENTIFICATION</scope>
</reference>
<sequence length="79" mass="9218">MVQKRPYDEEEIFKISFKHPRQIEDSKQLFSFSESVFSESASEMMPKTLGEHVATLTIQVKMESSCFFKPCFVVRAFCL</sequence>
<name>A0A803R0B8_CANSA</name>